<feature type="domain" description="PGG" evidence="2">
    <location>
        <begin position="278"/>
        <end position="350"/>
    </location>
</feature>
<dbReference type="PANTHER" id="PTHR24177">
    <property type="entry name" value="CASKIN"/>
    <property type="match status" value="1"/>
</dbReference>
<evidence type="ECO:0000256" key="1">
    <source>
        <dbReference type="SAM" id="Phobius"/>
    </source>
</evidence>
<keyword evidence="1" id="KW-1133">Transmembrane helix</keyword>
<feature type="transmembrane region" description="Helical" evidence="1">
    <location>
        <begin position="212"/>
        <end position="231"/>
    </location>
</feature>
<evidence type="ECO:0000313" key="4">
    <source>
        <dbReference type="Proteomes" id="UP000324897"/>
    </source>
</evidence>
<proteinExistence type="predicted"/>
<dbReference type="PANTHER" id="PTHR24177:SF432">
    <property type="entry name" value="OS06G0286146 PROTEIN"/>
    <property type="match status" value="1"/>
</dbReference>
<evidence type="ECO:0000259" key="2">
    <source>
        <dbReference type="Pfam" id="PF13962"/>
    </source>
</evidence>
<dbReference type="Proteomes" id="UP000324897">
    <property type="component" value="Chromosome 3"/>
</dbReference>
<keyword evidence="1" id="KW-0472">Membrane</keyword>
<feature type="transmembrane region" description="Helical" evidence="1">
    <location>
        <begin position="59"/>
        <end position="79"/>
    </location>
</feature>
<feature type="transmembrane region" description="Helical" evidence="1">
    <location>
        <begin position="178"/>
        <end position="200"/>
    </location>
</feature>
<feature type="transmembrane region" description="Helical" evidence="1">
    <location>
        <begin position="26"/>
        <end position="47"/>
    </location>
</feature>
<keyword evidence="1" id="KW-0812">Transmembrane</keyword>
<dbReference type="Pfam" id="PF13962">
    <property type="entry name" value="PGG"/>
    <property type="match status" value="2"/>
</dbReference>
<dbReference type="EMBL" id="RWGY01000039">
    <property type="protein sequence ID" value="TVU11582.1"/>
    <property type="molecule type" value="Genomic_DNA"/>
</dbReference>
<feature type="non-terminal residue" evidence="3">
    <location>
        <position position="1"/>
    </location>
</feature>
<evidence type="ECO:0000313" key="3">
    <source>
        <dbReference type="EMBL" id="TVU11582.1"/>
    </source>
</evidence>
<organism evidence="3 4">
    <name type="scientific">Eragrostis curvula</name>
    <name type="common">weeping love grass</name>
    <dbReference type="NCBI Taxonomy" id="38414"/>
    <lineage>
        <taxon>Eukaryota</taxon>
        <taxon>Viridiplantae</taxon>
        <taxon>Streptophyta</taxon>
        <taxon>Embryophyta</taxon>
        <taxon>Tracheophyta</taxon>
        <taxon>Spermatophyta</taxon>
        <taxon>Magnoliopsida</taxon>
        <taxon>Liliopsida</taxon>
        <taxon>Poales</taxon>
        <taxon>Poaceae</taxon>
        <taxon>PACMAD clade</taxon>
        <taxon>Chloridoideae</taxon>
        <taxon>Eragrostideae</taxon>
        <taxon>Eragrostidinae</taxon>
        <taxon>Eragrostis</taxon>
    </lineage>
</organism>
<reference evidence="3 4" key="1">
    <citation type="journal article" date="2019" name="Sci. Rep.">
        <title>A high-quality genome of Eragrostis curvula grass provides insights into Poaceae evolution and supports new strategies to enhance forage quality.</title>
        <authorList>
            <person name="Carballo J."/>
            <person name="Santos B.A.C.M."/>
            <person name="Zappacosta D."/>
            <person name="Garbus I."/>
            <person name="Selva J.P."/>
            <person name="Gallo C.A."/>
            <person name="Diaz A."/>
            <person name="Albertini E."/>
            <person name="Caccamo M."/>
            <person name="Echenique V."/>
        </authorList>
    </citation>
    <scope>NUCLEOTIDE SEQUENCE [LARGE SCALE GENOMIC DNA]</scope>
    <source>
        <strain evidence="4">cv. Victoria</strain>
        <tissue evidence="3">Leaf</tissue>
    </source>
</reference>
<accession>A0A5J9TJW4</accession>
<name>A0A5J9TJW4_9POAL</name>
<feature type="domain" description="PGG" evidence="2">
    <location>
        <begin position="122"/>
        <end position="235"/>
    </location>
</feature>
<dbReference type="AlphaFoldDB" id="A0A5J9TJW4"/>
<protein>
    <recommendedName>
        <fullName evidence="2">PGG domain-containing protein</fullName>
    </recommendedName>
</protein>
<dbReference type="Gramene" id="TVU11582">
    <property type="protein sequence ID" value="TVU11582"/>
    <property type="gene ID" value="EJB05_45176"/>
</dbReference>
<dbReference type="OrthoDB" id="681126at2759"/>
<dbReference type="GO" id="GO:0016020">
    <property type="term" value="C:membrane"/>
    <property type="evidence" value="ECO:0007669"/>
    <property type="project" value="TreeGrafter"/>
</dbReference>
<gene>
    <name evidence="3" type="ORF">EJB05_45176</name>
</gene>
<keyword evidence="4" id="KW-1185">Reference proteome</keyword>
<feature type="transmembrane region" description="Helical" evidence="1">
    <location>
        <begin position="85"/>
        <end position="107"/>
    </location>
</feature>
<feature type="transmembrane region" description="Helical" evidence="1">
    <location>
        <begin position="330"/>
        <end position="349"/>
    </location>
</feature>
<sequence>MGTPGQGQQERRPGPEKDLAWQLRKYLLLLAILVIAFAASLVVSILLLFMKHEDHVRPLAVRGIMVIDVCCLMLAYVAGSCRGRLTTIYASVVCAAVFLFVIIVIFTMMKNSEKTSNDDMQQKERRKVLMLLAIFVATITYTAALNTPGGFWEHSQKGHNVGHRAGDPILLERHRARFVVFLLFNTAAFAASLVIVTLLLSRALWNHNRRLSILRLAIAVALIGIMVSYAAGSSRKMKTTAYILGPVGLVAAYIAAATWITDTEERRSSSETATSPHKDRSQILILATLAATVTYQAGLSPPGGVWRDNGNGHSGGGLILPATHARQYQVFFFCNSAAFVTSIIAIMMVQRMDLVSWTCSVP</sequence>
<feature type="transmembrane region" description="Helical" evidence="1">
    <location>
        <begin position="243"/>
        <end position="261"/>
    </location>
</feature>
<comment type="caution">
    <text evidence="3">The sequence shown here is derived from an EMBL/GenBank/DDBJ whole genome shotgun (WGS) entry which is preliminary data.</text>
</comment>
<feature type="transmembrane region" description="Helical" evidence="1">
    <location>
        <begin position="128"/>
        <end position="145"/>
    </location>
</feature>
<dbReference type="InterPro" id="IPR026961">
    <property type="entry name" value="PGG_dom"/>
</dbReference>